<dbReference type="AlphaFoldDB" id="A0A8X8W0A0"/>
<dbReference type="GO" id="GO:0003924">
    <property type="term" value="F:GTPase activity"/>
    <property type="evidence" value="ECO:0007669"/>
    <property type="project" value="InterPro"/>
</dbReference>
<dbReference type="Proteomes" id="UP000298416">
    <property type="component" value="Unassembled WGS sequence"/>
</dbReference>
<accession>A0A8X8W0A0</accession>
<keyword evidence="1" id="KW-0547">Nucleotide-binding</keyword>
<evidence type="ECO:0000313" key="3">
    <source>
        <dbReference type="Proteomes" id="UP000298416"/>
    </source>
</evidence>
<protein>
    <recommendedName>
        <fullName evidence="4">Septum-promoting GTP-binding protein 1</fullName>
    </recommendedName>
</protein>
<dbReference type="PROSITE" id="PS51419">
    <property type="entry name" value="RAB"/>
    <property type="match status" value="1"/>
</dbReference>
<keyword evidence="3" id="KW-1185">Reference proteome</keyword>
<evidence type="ECO:0000256" key="1">
    <source>
        <dbReference type="ARBA" id="ARBA00022741"/>
    </source>
</evidence>
<dbReference type="Pfam" id="PF00071">
    <property type="entry name" value="Ras"/>
    <property type="match status" value="1"/>
</dbReference>
<reference evidence="2" key="1">
    <citation type="submission" date="2018-01" db="EMBL/GenBank/DDBJ databases">
        <authorList>
            <person name="Mao J.F."/>
        </authorList>
    </citation>
    <scope>NUCLEOTIDE SEQUENCE</scope>
    <source>
        <strain evidence="2">Huo1</strain>
        <tissue evidence="2">Leaf</tissue>
    </source>
</reference>
<dbReference type="GO" id="GO:0005525">
    <property type="term" value="F:GTP binding"/>
    <property type="evidence" value="ECO:0007669"/>
    <property type="project" value="InterPro"/>
</dbReference>
<dbReference type="InterPro" id="IPR001806">
    <property type="entry name" value="Small_GTPase"/>
</dbReference>
<dbReference type="InterPro" id="IPR005225">
    <property type="entry name" value="Small_GTP-bd"/>
</dbReference>
<dbReference type="PANTHER" id="PTHR47978">
    <property type="match status" value="1"/>
</dbReference>
<dbReference type="SMART" id="SM00174">
    <property type="entry name" value="RHO"/>
    <property type="match status" value="1"/>
</dbReference>
<dbReference type="NCBIfam" id="TIGR00231">
    <property type="entry name" value="small_GTP"/>
    <property type="match status" value="1"/>
</dbReference>
<comment type="caution">
    <text evidence="2">The sequence shown here is derived from an EMBL/GenBank/DDBJ whole genome shotgun (WGS) entry which is preliminary data.</text>
</comment>
<name>A0A8X8W0A0_SALSN</name>
<sequence>MEYIKKVKPINTKTKKRRKYICSYGAGEMTHRRLKLAHVSIRWRVRQFLNLVCDRILVCSLRMPYPRYTRLSVDSGGGGRQHAAAAVAATTSRSGCCESDSDLVSLKITMLGDPEIGKTTFLVKYVGDEEGLEMKEVNVNVMDKTMCIQGATIVLTIWDVGGEKRSFDQVPIACKNAAAILFMFDLTSRRTLNSVIGWYSEARKWNQTAVPIIIGTKFDDFMQLPLDIQWTVVTQARRYAKAINAALFFSSAKYNINVNKMFKFIMAKIFNLPWTLHRNLTIGEPIIDF</sequence>
<dbReference type="SMART" id="SM00175">
    <property type="entry name" value="RAB"/>
    <property type="match status" value="1"/>
</dbReference>
<dbReference type="EMBL" id="PNBA02000022">
    <property type="protein sequence ID" value="KAG6385554.1"/>
    <property type="molecule type" value="Genomic_DNA"/>
</dbReference>
<organism evidence="2">
    <name type="scientific">Salvia splendens</name>
    <name type="common">Scarlet sage</name>
    <dbReference type="NCBI Taxonomy" id="180675"/>
    <lineage>
        <taxon>Eukaryota</taxon>
        <taxon>Viridiplantae</taxon>
        <taxon>Streptophyta</taxon>
        <taxon>Embryophyta</taxon>
        <taxon>Tracheophyta</taxon>
        <taxon>Spermatophyta</taxon>
        <taxon>Magnoliopsida</taxon>
        <taxon>eudicotyledons</taxon>
        <taxon>Gunneridae</taxon>
        <taxon>Pentapetalae</taxon>
        <taxon>asterids</taxon>
        <taxon>lamiids</taxon>
        <taxon>Lamiales</taxon>
        <taxon>Lamiaceae</taxon>
        <taxon>Nepetoideae</taxon>
        <taxon>Mentheae</taxon>
        <taxon>Salviinae</taxon>
        <taxon>Salvia</taxon>
        <taxon>Salvia subgen. Calosphace</taxon>
        <taxon>core Calosphace</taxon>
    </lineage>
</organism>
<dbReference type="FunFam" id="3.40.50.300:FF:000927">
    <property type="entry name" value="Septum-promoting GTP-binding protein 1"/>
    <property type="match status" value="1"/>
</dbReference>
<reference evidence="2" key="2">
    <citation type="submission" date="2020-08" db="EMBL/GenBank/DDBJ databases">
        <title>Plant Genome Project.</title>
        <authorList>
            <person name="Zhang R.-G."/>
        </authorList>
    </citation>
    <scope>NUCLEOTIDE SEQUENCE</scope>
    <source>
        <strain evidence="2">Huo1</strain>
        <tissue evidence="2">Leaf</tissue>
    </source>
</reference>
<evidence type="ECO:0008006" key="4">
    <source>
        <dbReference type="Google" id="ProtNLM"/>
    </source>
</evidence>
<dbReference type="OrthoDB" id="6585768at2759"/>
<evidence type="ECO:0000313" key="2">
    <source>
        <dbReference type="EMBL" id="KAG6385554.1"/>
    </source>
</evidence>
<gene>
    <name evidence="2" type="ORF">SASPL_154390</name>
</gene>
<proteinExistence type="predicted"/>